<dbReference type="PANTHER" id="PTHR41390">
    <property type="entry name" value="CHROMOSOME 7, WHOLE GENOME SHOTGUN SEQUENCE"/>
    <property type="match status" value="1"/>
</dbReference>
<comment type="caution">
    <text evidence="2">The sequence shown here is derived from an EMBL/GenBank/DDBJ whole genome shotgun (WGS) entry which is preliminary data.</text>
</comment>
<gene>
    <name evidence="2" type="ORF">M501DRAFT_936155</name>
</gene>
<keyword evidence="3" id="KW-1185">Reference proteome</keyword>
<organism evidence="2 3">
    <name type="scientific">Patellaria atrata CBS 101060</name>
    <dbReference type="NCBI Taxonomy" id="1346257"/>
    <lineage>
        <taxon>Eukaryota</taxon>
        <taxon>Fungi</taxon>
        <taxon>Dikarya</taxon>
        <taxon>Ascomycota</taxon>
        <taxon>Pezizomycotina</taxon>
        <taxon>Dothideomycetes</taxon>
        <taxon>Dothideomycetes incertae sedis</taxon>
        <taxon>Patellariales</taxon>
        <taxon>Patellariaceae</taxon>
        <taxon>Patellaria</taxon>
    </lineage>
</organism>
<feature type="non-terminal residue" evidence="2">
    <location>
        <position position="1"/>
    </location>
</feature>
<sequence length="193" mass="21324">GGIFAVIRSRRPVTVALAAGIQNFAIGTAFWASRHALLQTPFFTDQFRRDKTGVVIPGSNGINTSRERLYASTITSGISAGAINGLLNGPRAIIPGIVIFSILGYTGQSIYNTLDRRHAENQFSKATQKGPDENILQRAARSKWSPMSVLSNEKYEKMLQEKLLRIEADIAILDENIEKLRKIPRPDDEEGKN</sequence>
<name>A0A9P4SAQ9_9PEZI</name>
<dbReference type="OrthoDB" id="5565730at2759"/>
<proteinExistence type="predicted"/>
<protein>
    <submittedName>
        <fullName evidence="2">Uncharacterized protein</fullName>
    </submittedName>
</protein>
<dbReference type="AlphaFoldDB" id="A0A9P4SAQ9"/>
<feature type="coiled-coil region" evidence="1">
    <location>
        <begin position="156"/>
        <end position="183"/>
    </location>
</feature>
<keyword evidence="1" id="KW-0175">Coiled coil</keyword>
<reference evidence="2" key="1">
    <citation type="journal article" date="2020" name="Stud. Mycol.">
        <title>101 Dothideomycetes genomes: a test case for predicting lifestyles and emergence of pathogens.</title>
        <authorList>
            <person name="Haridas S."/>
            <person name="Albert R."/>
            <person name="Binder M."/>
            <person name="Bloem J."/>
            <person name="Labutti K."/>
            <person name="Salamov A."/>
            <person name="Andreopoulos B."/>
            <person name="Baker S."/>
            <person name="Barry K."/>
            <person name="Bills G."/>
            <person name="Bluhm B."/>
            <person name="Cannon C."/>
            <person name="Castanera R."/>
            <person name="Culley D."/>
            <person name="Daum C."/>
            <person name="Ezra D."/>
            <person name="Gonzalez J."/>
            <person name="Henrissat B."/>
            <person name="Kuo A."/>
            <person name="Liang C."/>
            <person name="Lipzen A."/>
            <person name="Lutzoni F."/>
            <person name="Magnuson J."/>
            <person name="Mondo S."/>
            <person name="Nolan M."/>
            <person name="Ohm R."/>
            <person name="Pangilinan J."/>
            <person name="Park H.-J."/>
            <person name="Ramirez L."/>
            <person name="Alfaro M."/>
            <person name="Sun H."/>
            <person name="Tritt A."/>
            <person name="Yoshinaga Y."/>
            <person name="Zwiers L.-H."/>
            <person name="Turgeon B."/>
            <person name="Goodwin S."/>
            <person name="Spatafora J."/>
            <person name="Crous P."/>
            <person name="Grigoriev I."/>
        </authorList>
    </citation>
    <scope>NUCLEOTIDE SEQUENCE</scope>
    <source>
        <strain evidence="2">CBS 101060</strain>
    </source>
</reference>
<evidence type="ECO:0000313" key="2">
    <source>
        <dbReference type="EMBL" id="KAF2838143.1"/>
    </source>
</evidence>
<dbReference type="PANTHER" id="PTHR41390:SF1">
    <property type="entry name" value="NADH-UBIQUINONE OXIDOREDUCTASE 213 KDA SUBUNIT"/>
    <property type="match status" value="1"/>
</dbReference>
<dbReference type="EMBL" id="MU006097">
    <property type="protein sequence ID" value="KAF2838143.1"/>
    <property type="molecule type" value="Genomic_DNA"/>
</dbReference>
<evidence type="ECO:0000313" key="3">
    <source>
        <dbReference type="Proteomes" id="UP000799429"/>
    </source>
</evidence>
<evidence type="ECO:0000256" key="1">
    <source>
        <dbReference type="SAM" id="Coils"/>
    </source>
</evidence>
<dbReference type="Proteomes" id="UP000799429">
    <property type="component" value="Unassembled WGS sequence"/>
</dbReference>
<accession>A0A9P4SAQ9</accession>